<evidence type="ECO:0000313" key="2">
    <source>
        <dbReference type="EMBL" id="CAK8683320.1"/>
    </source>
</evidence>
<gene>
    <name evidence="2" type="ORF">CVLEPA_LOCUS14404</name>
</gene>
<feature type="repeat" description="ANK" evidence="1">
    <location>
        <begin position="122"/>
        <end position="154"/>
    </location>
</feature>
<dbReference type="PROSITE" id="PS50297">
    <property type="entry name" value="ANK_REP_REGION"/>
    <property type="match status" value="1"/>
</dbReference>
<keyword evidence="1" id="KW-0040">ANK repeat</keyword>
<dbReference type="SMART" id="SM00248">
    <property type="entry name" value="ANK"/>
    <property type="match status" value="4"/>
</dbReference>
<organism evidence="2 3">
    <name type="scientific">Clavelina lepadiformis</name>
    <name type="common">Light-bulb sea squirt</name>
    <name type="synonym">Ascidia lepadiformis</name>
    <dbReference type="NCBI Taxonomy" id="159417"/>
    <lineage>
        <taxon>Eukaryota</taxon>
        <taxon>Metazoa</taxon>
        <taxon>Chordata</taxon>
        <taxon>Tunicata</taxon>
        <taxon>Ascidiacea</taxon>
        <taxon>Aplousobranchia</taxon>
        <taxon>Clavelinidae</taxon>
        <taxon>Clavelina</taxon>
    </lineage>
</organism>
<feature type="repeat" description="ANK" evidence="1">
    <location>
        <begin position="51"/>
        <end position="84"/>
    </location>
</feature>
<accession>A0ABP0FVV9</accession>
<dbReference type="PROSITE" id="PS50088">
    <property type="entry name" value="ANK_REPEAT"/>
    <property type="match status" value="2"/>
</dbReference>
<name>A0ABP0FVV9_CLALP</name>
<protein>
    <recommendedName>
        <fullName evidence="4">Ankyrin repeat domain-containing protein 53</fullName>
    </recommendedName>
</protein>
<evidence type="ECO:0000256" key="1">
    <source>
        <dbReference type="PROSITE-ProRule" id="PRU00023"/>
    </source>
</evidence>
<dbReference type="PANTHER" id="PTHR24160:SF1">
    <property type="entry name" value="ANKYRIN REPEAT DOMAIN-CONTAINING PROTEIN 53"/>
    <property type="match status" value="1"/>
</dbReference>
<dbReference type="Gene3D" id="1.25.40.20">
    <property type="entry name" value="Ankyrin repeat-containing domain"/>
    <property type="match status" value="1"/>
</dbReference>
<keyword evidence="3" id="KW-1185">Reference proteome</keyword>
<proteinExistence type="predicted"/>
<dbReference type="PRINTS" id="PR01415">
    <property type="entry name" value="ANKYRIN"/>
</dbReference>
<reference evidence="2 3" key="1">
    <citation type="submission" date="2024-02" db="EMBL/GenBank/DDBJ databases">
        <authorList>
            <person name="Daric V."/>
            <person name="Darras S."/>
        </authorList>
    </citation>
    <scope>NUCLEOTIDE SEQUENCE [LARGE SCALE GENOMIC DNA]</scope>
</reference>
<dbReference type="Proteomes" id="UP001642483">
    <property type="component" value="Unassembled WGS sequence"/>
</dbReference>
<dbReference type="InterPro" id="IPR002110">
    <property type="entry name" value="Ankyrin_rpt"/>
</dbReference>
<dbReference type="InterPro" id="IPR042335">
    <property type="entry name" value="ANKRD53"/>
</dbReference>
<dbReference type="EMBL" id="CAWYQH010000097">
    <property type="protein sequence ID" value="CAK8683320.1"/>
    <property type="molecule type" value="Genomic_DNA"/>
</dbReference>
<dbReference type="PANTHER" id="PTHR24160">
    <property type="entry name" value="ANKYRIN REPEAT DOMAIN-CONTAINING PROTEIN 53"/>
    <property type="match status" value="1"/>
</dbReference>
<sequence length="477" mass="54137">MEKDYGRKRRQLIFKEKKISNDEFMAASIGDCEWLDQSLRDGHNPSTFDKHGFAPIHLAALHGKLDCMKLLIEKYGVDVNLASSAGWRPLHFCLNKDSGINAKLCLQYLLSCGADVNCKTFENITLVHQAASEGLIDCLQILLKKHAPVDICDNRGHTPYDLAKLWGYKNCARVIQNEVWIRSKVNEYQECKKLDDLKENYINLQKEALQQLHNEQEFYGNVTYGNWLEEKGYSESPTEVRLFHNERYPDDVVKGLAKRLMVSGGIEDCASRSERLALRLQSNAKPKNMRRKTLKASTSLEPFITTKAVASLTGGLSPHGNQRTNKIKSRFPKMKTRQWNYSTNVNTKPITNIQNKTAMSLSIHPDEDDIAILPLDANLTVQIKKDKNKSVAIKVLLPGGQIQNADIYIPNLSSDVIHKALSGKEKERIKIPQEFNLVHIQDVKHKRRPTSCPPDEISMHLETFVERNLSSCSSEVN</sequence>
<comment type="caution">
    <text evidence="2">The sequence shown here is derived from an EMBL/GenBank/DDBJ whole genome shotgun (WGS) entry which is preliminary data.</text>
</comment>
<dbReference type="Pfam" id="PF00023">
    <property type="entry name" value="Ank"/>
    <property type="match status" value="1"/>
</dbReference>
<dbReference type="InterPro" id="IPR036770">
    <property type="entry name" value="Ankyrin_rpt-contain_sf"/>
</dbReference>
<evidence type="ECO:0000313" key="3">
    <source>
        <dbReference type="Proteomes" id="UP001642483"/>
    </source>
</evidence>
<dbReference type="Pfam" id="PF12796">
    <property type="entry name" value="Ank_2"/>
    <property type="match status" value="1"/>
</dbReference>
<evidence type="ECO:0008006" key="4">
    <source>
        <dbReference type="Google" id="ProtNLM"/>
    </source>
</evidence>
<dbReference type="SUPFAM" id="SSF48403">
    <property type="entry name" value="Ankyrin repeat"/>
    <property type="match status" value="1"/>
</dbReference>